<evidence type="ECO:0000313" key="2">
    <source>
        <dbReference type="Proteomes" id="UP000271889"/>
    </source>
</evidence>
<dbReference type="AlphaFoldDB" id="A0A3P6RZS5"/>
<reference evidence="1 2" key="1">
    <citation type="submission" date="2018-11" db="EMBL/GenBank/DDBJ databases">
        <authorList>
            <consortium name="Pathogen Informatics"/>
        </authorList>
    </citation>
    <scope>NUCLEOTIDE SEQUENCE [LARGE SCALE GENOMIC DNA]</scope>
</reference>
<proteinExistence type="predicted"/>
<name>A0A3P6RZS5_CYLGO</name>
<dbReference type="Proteomes" id="UP000271889">
    <property type="component" value="Unassembled WGS sequence"/>
</dbReference>
<dbReference type="OrthoDB" id="5837903at2759"/>
<organism evidence="1 2">
    <name type="scientific">Cylicostephanus goldi</name>
    <name type="common">Nematode worm</name>
    <dbReference type="NCBI Taxonomy" id="71465"/>
    <lineage>
        <taxon>Eukaryota</taxon>
        <taxon>Metazoa</taxon>
        <taxon>Ecdysozoa</taxon>
        <taxon>Nematoda</taxon>
        <taxon>Chromadorea</taxon>
        <taxon>Rhabditida</taxon>
        <taxon>Rhabditina</taxon>
        <taxon>Rhabditomorpha</taxon>
        <taxon>Strongyloidea</taxon>
        <taxon>Strongylidae</taxon>
        <taxon>Cylicostephanus</taxon>
    </lineage>
</organism>
<protein>
    <submittedName>
        <fullName evidence="1">Uncharacterized protein</fullName>
    </submittedName>
</protein>
<sequence length="95" mass="10884">MKRLLIDKDRLFWLREKCGDTPLDEMCFYSEDTQKDGSETRFSRYLYSGKIVDFGILSDSTLPPTLSPPEKIGLIISDTRAKVSWIPPPNLPFQG</sequence>
<accession>A0A3P6RZS5</accession>
<dbReference type="EMBL" id="UYRV01001765">
    <property type="protein sequence ID" value="VDK47478.1"/>
    <property type="molecule type" value="Genomic_DNA"/>
</dbReference>
<keyword evidence="2" id="KW-1185">Reference proteome</keyword>
<gene>
    <name evidence="1" type="ORF">CGOC_LOCUS1037</name>
</gene>
<evidence type="ECO:0000313" key="1">
    <source>
        <dbReference type="EMBL" id="VDK47478.1"/>
    </source>
</evidence>